<feature type="compositionally biased region" description="Basic and acidic residues" evidence="1">
    <location>
        <begin position="46"/>
        <end position="62"/>
    </location>
</feature>
<evidence type="ECO:0000256" key="1">
    <source>
        <dbReference type="SAM" id="MobiDB-lite"/>
    </source>
</evidence>
<evidence type="ECO:0000313" key="2">
    <source>
        <dbReference type="EMBL" id="SDP20239.1"/>
    </source>
</evidence>
<name>A0A1H0QTY1_9ACTN</name>
<accession>A0A1H0QTY1</accession>
<organism evidence="2 3">
    <name type="scientific">Actinopolyspora xinjiangensis</name>
    <dbReference type="NCBI Taxonomy" id="405564"/>
    <lineage>
        <taxon>Bacteria</taxon>
        <taxon>Bacillati</taxon>
        <taxon>Actinomycetota</taxon>
        <taxon>Actinomycetes</taxon>
        <taxon>Actinopolysporales</taxon>
        <taxon>Actinopolysporaceae</taxon>
        <taxon>Actinopolyspora</taxon>
    </lineage>
</organism>
<dbReference type="RefSeq" id="WP_092598148.1">
    <property type="nucleotide sequence ID" value="NZ_FNJR01000002.1"/>
</dbReference>
<proteinExistence type="predicted"/>
<gene>
    <name evidence="2" type="ORF">SAMN04487905_102373</name>
</gene>
<keyword evidence="3" id="KW-1185">Reference proteome</keyword>
<reference evidence="3" key="1">
    <citation type="submission" date="2016-10" db="EMBL/GenBank/DDBJ databases">
        <authorList>
            <person name="Varghese N."/>
            <person name="Submissions S."/>
        </authorList>
    </citation>
    <scope>NUCLEOTIDE SEQUENCE [LARGE SCALE GENOMIC DNA]</scope>
    <source>
        <strain evidence="3">DSM 46732</strain>
    </source>
</reference>
<feature type="region of interest" description="Disordered" evidence="1">
    <location>
        <begin position="1"/>
        <end position="78"/>
    </location>
</feature>
<sequence>MGRAQHSKTIEQELAGSRRDAYKRKKPRKTGKSQDVRGPVKAKLKRPLEQDAADRAAEKYGDSVRTGSAGLPTTGKRR</sequence>
<dbReference type="OrthoDB" id="5193581at2"/>
<dbReference type="Proteomes" id="UP000199497">
    <property type="component" value="Unassembled WGS sequence"/>
</dbReference>
<evidence type="ECO:0000313" key="3">
    <source>
        <dbReference type="Proteomes" id="UP000199497"/>
    </source>
</evidence>
<dbReference type="EMBL" id="FNJR01000002">
    <property type="protein sequence ID" value="SDP20239.1"/>
    <property type="molecule type" value="Genomic_DNA"/>
</dbReference>
<feature type="compositionally biased region" description="Basic and acidic residues" evidence="1">
    <location>
        <begin position="8"/>
        <end position="20"/>
    </location>
</feature>
<dbReference type="AlphaFoldDB" id="A0A1H0QTY1"/>
<feature type="compositionally biased region" description="Basic residues" evidence="1">
    <location>
        <begin position="21"/>
        <end position="31"/>
    </location>
</feature>
<protein>
    <submittedName>
        <fullName evidence="2">Uncharacterized protein</fullName>
    </submittedName>
</protein>